<dbReference type="AlphaFoldDB" id="A0A7W6FWS2"/>
<dbReference type="EMBL" id="JACIDY010000001">
    <property type="protein sequence ID" value="MBB3938523.1"/>
    <property type="molecule type" value="Genomic_DNA"/>
</dbReference>
<keyword evidence="2" id="KW-1185">Reference proteome</keyword>
<comment type="caution">
    <text evidence="1">The sequence shown here is derived from an EMBL/GenBank/DDBJ whole genome shotgun (WGS) entry which is preliminary data.</text>
</comment>
<reference evidence="1 2" key="1">
    <citation type="submission" date="2020-08" db="EMBL/GenBank/DDBJ databases">
        <title>Genomic Encyclopedia of Type Strains, Phase IV (KMG-IV): sequencing the most valuable type-strain genomes for metagenomic binning, comparative biology and taxonomic classification.</title>
        <authorList>
            <person name="Goeker M."/>
        </authorList>
    </citation>
    <scope>NUCLEOTIDE SEQUENCE [LARGE SCALE GENOMIC DNA]</scope>
    <source>
        <strain evidence="1 2">DSM 27568</strain>
    </source>
</reference>
<accession>A0A7W6FWS2</accession>
<name>A0A7W6FWS2_9SPHN</name>
<evidence type="ECO:0000313" key="1">
    <source>
        <dbReference type="EMBL" id="MBB3938523.1"/>
    </source>
</evidence>
<gene>
    <name evidence="1" type="ORF">GGR39_000152</name>
</gene>
<proteinExistence type="predicted"/>
<dbReference type="InterPro" id="IPR009898">
    <property type="entry name" value="DUF1440"/>
</dbReference>
<dbReference type="Pfam" id="PF07274">
    <property type="entry name" value="DUF1440"/>
    <property type="match status" value="1"/>
</dbReference>
<dbReference type="Proteomes" id="UP000561459">
    <property type="component" value="Unassembled WGS sequence"/>
</dbReference>
<protein>
    <submittedName>
        <fullName evidence="1">Putative membrane protein/putative membrane protein YagU involved in acid resistance</fullName>
    </submittedName>
</protein>
<evidence type="ECO:0000313" key="2">
    <source>
        <dbReference type="Proteomes" id="UP000561459"/>
    </source>
</evidence>
<dbReference type="RefSeq" id="WP_183615464.1">
    <property type="nucleotide sequence ID" value="NZ_JACIDY010000001.1"/>
</dbReference>
<organism evidence="1 2">
    <name type="scientific">Novosphingobium fluoreni</name>
    <dbReference type="NCBI Taxonomy" id="1391222"/>
    <lineage>
        <taxon>Bacteria</taxon>
        <taxon>Pseudomonadati</taxon>
        <taxon>Pseudomonadota</taxon>
        <taxon>Alphaproteobacteria</taxon>
        <taxon>Sphingomonadales</taxon>
        <taxon>Sphingomonadaceae</taxon>
        <taxon>Novosphingobium</taxon>
    </lineage>
</organism>
<sequence>MLQQTTGVAGTDTAVQKRQAVDITVTLAEGAAAGAVAGLAGSAVMEVFQTYSAAFFQPKGSNPPATEQAALRAARLVGTTRLRRADREAGGQAVHYVFGTLTGAAYGALAEKVPGVTRGRGLAFGLVSALLIDQLAVPLLGFAKPPLRYTLRTHLYGFASHAVFGIVTEAVRKSLRKRKPVLLESAGARSGITLADVSVPLLLGLANGQRTFTPPAAVTIAAASQGLGLQGTPLSFLTSKWTGAIMSAAAIGEYVADKQPNTPARIAAPGVASRLIGGALSGAAAARPGRALVAASLGAAGALLGTYISYRARMVLARAVGRDAPVAFLEDALSIAGSAALAGYAALRESQREAQHRPDLAA</sequence>